<feature type="compositionally biased region" description="Basic and acidic residues" evidence="1">
    <location>
        <begin position="317"/>
        <end position="330"/>
    </location>
</feature>
<evidence type="ECO:0000256" key="1">
    <source>
        <dbReference type="SAM" id="MobiDB-lite"/>
    </source>
</evidence>
<dbReference type="InterPro" id="IPR011333">
    <property type="entry name" value="SKP1/BTB/POZ_sf"/>
</dbReference>
<dbReference type="EMBL" id="MF405918">
    <property type="protein sequence ID" value="QKU33825.1"/>
    <property type="molecule type" value="Genomic_DNA"/>
</dbReference>
<evidence type="ECO:0008006" key="3">
    <source>
        <dbReference type="Google" id="ProtNLM"/>
    </source>
</evidence>
<organism evidence="2">
    <name type="scientific">Tupanvirus deep ocean</name>
    <dbReference type="NCBI Taxonomy" id="2126984"/>
    <lineage>
        <taxon>Viruses</taxon>
        <taxon>Varidnaviria</taxon>
        <taxon>Bamfordvirae</taxon>
        <taxon>Nucleocytoviricota</taxon>
        <taxon>Megaviricetes</taxon>
        <taxon>Imitervirales</taxon>
        <taxon>Mimiviridae</taxon>
        <taxon>Megamimivirinae</taxon>
        <taxon>Tupanvirus</taxon>
        <taxon>Tupanvirus altamarinense</taxon>
    </lineage>
</organism>
<dbReference type="RefSeq" id="YP_010780433.1">
    <property type="nucleotide sequence ID" value="NC_075038.1"/>
</dbReference>
<proteinExistence type="predicted"/>
<sequence>MTDNEEQFDLAPQIDQPMNPYKIVHLYNKSNVYHLTRQVLLDSRLTQDTYCFFYHILAKSMDEFNEMYGSFACLINRSRIEADLYLNVDSESLEHIIKYIQTGKLDAKNIYSNNWKTIDEIIDLATMFGMPTLVSMMRNLHPSDAQIKTVFEMIKYVAFLIIRVYQETIDEDYDGDDAYNKINDFITVNKNEIIDNFVKPNMYSNSFYTKCFDLFTSLFIVPILKQYYEHQNESQESSCDSSTEMPILFNWSKPQQSFDWSKPQQSFNWSKPQQSFNCPWINEQNDSSTFVDKNNNQESYDVIRQNLKNLFDSSTKNNDEEKNKKEEKQFDQYITPNMMNLIDEKLKFMSQKLSNENNNETQNKDKDNTNYTEPQVKILPIFGNFSDVLNGLCKSNNLHETEDLDDTEEQQPKFEFNADPEVFKEMLNKNVGDLGATFTNLNDTLKTIIDNFQQEMNKYSNQ</sequence>
<reference evidence="2" key="2">
    <citation type="journal article" date="2018" name="Nat. Commun.">
        <title>Tailed giant Tupanvirus possesses the most complete translational apparatus of the known virosphere.</title>
        <authorList>
            <person name="Abrahao J."/>
            <person name="Silva L."/>
            <person name="Silva L.S."/>
            <person name="Khalil J.Y.B."/>
            <person name="Rodrigues R."/>
            <person name="Arantes T."/>
            <person name="Assis F."/>
            <person name="Boratto P."/>
            <person name="Andrade M."/>
            <person name="Kroon E.G."/>
            <person name="Ribeiro B."/>
            <person name="Bergier I."/>
            <person name="Seligmann H."/>
            <person name="Ghigo E."/>
            <person name="Colson P."/>
            <person name="Levasseur A."/>
            <person name="Kroemer G."/>
            <person name="Raoult D."/>
            <person name="La Scola B."/>
        </authorList>
    </citation>
    <scope>NUCLEOTIDE SEQUENCE [LARGE SCALE GENOMIC DNA]</scope>
    <source>
        <strain evidence="2">Deep ocean</strain>
    </source>
</reference>
<dbReference type="Gene3D" id="3.30.710.10">
    <property type="entry name" value="Potassium Channel Kv1.1, Chain A"/>
    <property type="match status" value="1"/>
</dbReference>
<reference evidence="2" key="1">
    <citation type="submission" date="2017-06" db="EMBL/GenBank/DDBJ databases">
        <authorList>
            <person name="Assis F.L."/>
            <person name="Abrahao J.S."/>
            <person name="Silva L."/>
            <person name="Khalil J.B."/>
            <person name="Rodrigues R."/>
            <person name="Silva L.S."/>
            <person name="Boratto P."/>
            <person name="Andrade M."/>
            <person name="Kroon E.G."/>
            <person name="Ribeiro B."/>
            <person name="Bergier I."/>
            <person name="Seligmann H."/>
            <person name="Ghigo E."/>
            <person name="Colson P."/>
            <person name="Levasseur A."/>
            <person name="Raoult D."/>
            <person name="Scola B.L."/>
        </authorList>
    </citation>
    <scope>NUCLEOTIDE SEQUENCE</scope>
    <source>
        <strain evidence="2">Deep ocean</strain>
    </source>
</reference>
<dbReference type="GeneID" id="80517124"/>
<name>A0A6N1NEG8_9VIRU</name>
<protein>
    <recommendedName>
        <fullName evidence="3">BTB domain-containing protein</fullName>
    </recommendedName>
</protein>
<evidence type="ECO:0000313" key="2">
    <source>
        <dbReference type="EMBL" id="QKU33825.1"/>
    </source>
</evidence>
<dbReference type="KEGG" id="vg:80517124"/>
<feature type="region of interest" description="Disordered" evidence="1">
    <location>
        <begin position="311"/>
        <end position="330"/>
    </location>
</feature>
<accession>A0A6N1NEG8</accession>